<organism evidence="1 2">
    <name type="scientific">Novosphingobium indicum</name>
    <dbReference type="NCBI Taxonomy" id="462949"/>
    <lineage>
        <taxon>Bacteria</taxon>
        <taxon>Pseudomonadati</taxon>
        <taxon>Pseudomonadota</taxon>
        <taxon>Alphaproteobacteria</taxon>
        <taxon>Sphingomonadales</taxon>
        <taxon>Sphingomonadaceae</taxon>
        <taxon>Novosphingobium</taxon>
    </lineage>
</organism>
<evidence type="ECO:0000313" key="1">
    <source>
        <dbReference type="EMBL" id="GGN55581.1"/>
    </source>
</evidence>
<gene>
    <name evidence="1" type="ORF">GCM10011349_32400</name>
</gene>
<name>A0ABQ2JV27_9SPHN</name>
<evidence type="ECO:0000313" key="2">
    <source>
        <dbReference type="Proteomes" id="UP000605099"/>
    </source>
</evidence>
<dbReference type="RefSeq" id="WP_188821212.1">
    <property type="nucleotide sequence ID" value="NZ_BMLK01000016.1"/>
</dbReference>
<reference evidence="2" key="1">
    <citation type="journal article" date="2019" name="Int. J. Syst. Evol. Microbiol.">
        <title>The Global Catalogue of Microorganisms (GCM) 10K type strain sequencing project: providing services to taxonomists for standard genome sequencing and annotation.</title>
        <authorList>
            <consortium name="The Broad Institute Genomics Platform"/>
            <consortium name="The Broad Institute Genome Sequencing Center for Infectious Disease"/>
            <person name="Wu L."/>
            <person name="Ma J."/>
        </authorList>
    </citation>
    <scope>NUCLEOTIDE SEQUENCE [LARGE SCALE GENOMIC DNA]</scope>
    <source>
        <strain evidence="2">CGMCC 1.6784</strain>
    </source>
</reference>
<keyword evidence="2" id="KW-1185">Reference proteome</keyword>
<accession>A0ABQ2JV27</accession>
<dbReference type="Proteomes" id="UP000605099">
    <property type="component" value="Unassembled WGS sequence"/>
</dbReference>
<sequence length="438" mass="47813">MADIRDLPVMTKADAVSIGFAGFNDVPHKPIDIPDGEFTITAKTSDGRRVTFCFLPGKDYGPAEFVDIQYHGAGTAIPNTDGEHSPIFNAFGIGRGGRHILDARSLPLEDRPSILVLMLDQPSDHDGPNRPNAHERPVGAMSHQTSSVLAECPTVAGSATPGAKPLWAAHFPDFPPAAMPPIPDNWIDESWRNDAAPSFKACTGPMGEPVEMWIDYLDPAMREIVGAPRFALYRRDTEDDLVPIYSGDDQAEAMEHANRETLACAFAKAVAQALTCREWQAMRLANRTIMPGACASHDYIDANMIMHDVWLSCRGAALIAQGKITDIGDDLDHVNAAWSIAKAHYLTATSEGERFDAWRCGGRDIPNLLATGADMEPGSQAVRTHRIYEPGSIDLDEKEQLLVTIGSDTRTFENLIEAEGHLWRAYAAFEFEHHGAAS</sequence>
<dbReference type="EMBL" id="BMLK01000016">
    <property type="protein sequence ID" value="GGN55581.1"/>
    <property type="molecule type" value="Genomic_DNA"/>
</dbReference>
<protein>
    <submittedName>
        <fullName evidence="1">Uncharacterized protein</fullName>
    </submittedName>
</protein>
<proteinExistence type="predicted"/>
<comment type="caution">
    <text evidence="1">The sequence shown here is derived from an EMBL/GenBank/DDBJ whole genome shotgun (WGS) entry which is preliminary data.</text>
</comment>